<keyword evidence="3" id="KW-1185">Reference proteome</keyword>
<reference evidence="2" key="1">
    <citation type="journal article" date="2023" name="Mol. Phylogenet. Evol.">
        <title>Genome-scale phylogeny and comparative genomics of the fungal order Sordariales.</title>
        <authorList>
            <person name="Hensen N."/>
            <person name="Bonometti L."/>
            <person name="Westerberg I."/>
            <person name="Brannstrom I.O."/>
            <person name="Guillou S."/>
            <person name="Cros-Aarteil S."/>
            <person name="Calhoun S."/>
            <person name="Haridas S."/>
            <person name="Kuo A."/>
            <person name="Mondo S."/>
            <person name="Pangilinan J."/>
            <person name="Riley R."/>
            <person name="LaButti K."/>
            <person name="Andreopoulos B."/>
            <person name="Lipzen A."/>
            <person name="Chen C."/>
            <person name="Yan M."/>
            <person name="Daum C."/>
            <person name="Ng V."/>
            <person name="Clum A."/>
            <person name="Steindorff A."/>
            <person name="Ohm R.A."/>
            <person name="Martin F."/>
            <person name="Silar P."/>
            <person name="Natvig D.O."/>
            <person name="Lalanne C."/>
            <person name="Gautier V."/>
            <person name="Ament-Velasquez S.L."/>
            <person name="Kruys A."/>
            <person name="Hutchinson M.I."/>
            <person name="Powell A.J."/>
            <person name="Barry K."/>
            <person name="Miller A.N."/>
            <person name="Grigoriev I.V."/>
            <person name="Debuchy R."/>
            <person name="Gladieux P."/>
            <person name="Hiltunen Thoren M."/>
            <person name="Johannesson H."/>
        </authorList>
    </citation>
    <scope>NUCLEOTIDE SEQUENCE</scope>
    <source>
        <strain evidence="2">CBS 315.58</strain>
    </source>
</reference>
<feature type="compositionally biased region" description="Basic and acidic residues" evidence="1">
    <location>
        <begin position="84"/>
        <end position="93"/>
    </location>
</feature>
<evidence type="ECO:0000313" key="3">
    <source>
        <dbReference type="Proteomes" id="UP001303160"/>
    </source>
</evidence>
<reference evidence="2" key="2">
    <citation type="submission" date="2023-05" db="EMBL/GenBank/DDBJ databases">
        <authorList>
            <consortium name="Lawrence Berkeley National Laboratory"/>
            <person name="Steindorff A."/>
            <person name="Hensen N."/>
            <person name="Bonometti L."/>
            <person name="Westerberg I."/>
            <person name="Brannstrom I.O."/>
            <person name="Guillou S."/>
            <person name="Cros-Aarteil S."/>
            <person name="Calhoun S."/>
            <person name="Haridas S."/>
            <person name="Kuo A."/>
            <person name="Mondo S."/>
            <person name="Pangilinan J."/>
            <person name="Riley R."/>
            <person name="Labutti K."/>
            <person name="Andreopoulos B."/>
            <person name="Lipzen A."/>
            <person name="Chen C."/>
            <person name="Yanf M."/>
            <person name="Daum C."/>
            <person name="Ng V."/>
            <person name="Clum A."/>
            <person name="Ohm R."/>
            <person name="Martin F."/>
            <person name="Silar P."/>
            <person name="Natvig D."/>
            <person name="Lalanne C."/>
            <person name="Gautier V."/>
            <person name="Ament-Velasquez S.L."/>
            <person name="Kruys A."/>
            <person name="Hutchinson M.I."/>
            <person name="Powell A.J."/>
            <person name="Barry K."/>
            <person name="Miller A.N."/>
            <person name="Grigoriev I.V."/>
            <person name="Debuchy R."/>
            <person name="Gladieux P."/>
            <person name="Thoren M.H."/>
            <person name="Johannesson H."/>
        </authorList>
    </citation>
    <scope>NUCLEOTIDE SEQUENCE</scope>
    <source>
        <strain evidence="2">CBS 315.58</strain>
    </source>
</reference>
<proteinExistence type="predicted"/>
<gene>
    <name evidence="2" type="ORF">QBC40DRAFT_90113</name>
</gene>
<feature type="compositionally biased region" description="Low complexity" evidence="1">
    <location>
        <begin position="37"/>
        <end position="46"/>
    </location>
</feature>
<protein>
    <submittedName>
        <fullName evidence="2">Uncharacterized protein</fullName>
    </submittedName>
</protein>
<feature type="region of interest" description="Disordered" evidence="1">
    <location>
        <begin position="1"/>
        <end position="46"/>
    </location>
</feature>
<comment type="caution">
    <text evidence="2">The sequence shown here is derived from an EMBL/GenBank/DDBJ whole genome shotgun (WGS) entry which is preliminary data.</text>
</comment>
<accession>A0AAN6XHF8</accession>
<feature type="region of interest" description="Disordered" evidence="1">
    <location>
        <begin position="71"/>
        <end position="93"/>
    </location>
</feature>
<name>A0AAN6XHF8_9PEZI</name>
<sequence>MRHGSCQPKSVTVSDPKRQPIGAPHGWARLDSTRLDSPGSCSSKLSGSQAGFTLHLTACPVAGCQKPRPCPRGSGMCRRVPSTKHQDDKPRHDGISMEAFSSMKMEPPCSEQPEPDFKAPGPGFDLVISVPSYRPPKSSAGKAFTVRTPSLSGFAKTSQSLPGPCGLVSRCRASIHGPRIPPTPLARLGLVCRDLRASRTGTTSTLGHYEPSFLASNAREVQDFAM</sequence>
<evidence type="ECO:0000256" key="1">
    <source>
        <dbReference type="SAM" id="MobiDB-lite"/>
    </source>
</evidence>
<dbReference type="Proteomes" id="UP001303160">
    <property type="component" value="Unassembled WGS sequence"/>
</dbReference>
<dbReference type="EMBL" id="MU863942">
    <property type="protein sequence ID" value="KAK4198662.1"/>
    <property type="molecule type" value="Genomic_DNA"/>
</dbReference>
<evidence type="ECO:0000313" key="2">
    <source>
        <dbReference type="EMBL" id="KAK4198662.1"/>
    </source>
</evidence>
<dbReference type="AlphaFoldDB" id="A0AAN6XHF8"/>
<organism evidence="2 3">
    <name type="scientific">Triangularia verruculosa</name>
    <dbReference type="NCBI Taxonomy" id="2587418"/>
    <lineage>
        <taxon>Eukaryota</taxon>
        <taxon>Fungi</taxon>
        <taxon>Dikarya</taxon>
        <taxon>Ascomycota</taxon>
        <taxon>Pezizomycotina</taxon>
        <taxon>Sordariomycetes</taxon>
        <taxon>Sordariomycetidae</taxon>
        <taxon>Sordariales</taxon>
        <taxon>Podosporaceae</taxon>
        <taxon>Triangularia</taxon>
    </lineage>
</organism>